<dbReference type="EMBL" id="JACJPW010000010">
    <property type="protein sequence ID" value="MBD2180563.1"/>
    <property type="molecule type" value="Genomic_DNA"/>
</dbReference>
<keyword evidence="2" id="KW-1185">Reference proteome</keyword>
<accession>A0A926ZEX9</accession>
<dbReference type="Gene3D" id="2.120.10.30">
    <property type="entry name" value="TolB, C-terminal domain"/>
    <property type="match status" value="1"/>
</dbReference>
<name>A0A926ZEX9_9CYAN</name>
<proteinExistence type="predicted"/>
<protein>
    <submittedName>
        <fullName evidence="1">Gluconolactonase</fullName>
    </submittedName>
</protein>
<dbReference type="PANTHER" id="PTHR42060">
    <property type="entry name" value="NHL REPEAT-CONTAINING PROTEIN-RELATED"/>
    <property type="match status" value="1"/>
</dbReference>
<sequence length="296" mass="31841">MFEHSTEEIVPAKTIAEFPVNTFLENIAINAEGKFFITSYESGQIYQLTANGESSLLATIDGNAAGIALAPDGNLLVAGNNGKTPAVFRISRDGAIEILVTITDAIFLNGMTYLTGDRYLIADSYKGAIWEVNIAEKTANIWLQHERLARGNPKHPFPAVNGLKIYGNALYASNTQRQHLVRIPLLDNYAPVTPELFITNVNIDDFAFDASGNLYGTTHVYNSVVRISIDGKVTTIAKAEQGMTGSTALAFGRTESDRAAIYVTTNGGMSLPPTTGVGKALVVRLEVGIEGLVMQP</sequence>
<dbReference type="AlphaFoldDB" id="A0A926ZEX9"/>
<dbReference type="InterPro" id="IPR011042">
    <property type="entry name" value="6-blade_b-propeller_TolB-like"/>
</dbReference>
<organism evidence="1 2">
    <name type="scientific">Aerosakkonema funiforme FACHB-1375</name>
    <dbReference type="NCBI Taxonomy" id="2949571"/>
    <lineage>
        <taxon>Bacteria</taxon>
        <taxon>Bacillati</taxon>
        <taxon>Cyanobacteriota</taxon>
        <taxon>Cyanophyceae</taxon>
        <taxon>Oscillatoriophycideae</taxon>
        <taxon>Aerosakkonematales</taxon>
        <taxon>Aerosakkonemataceae</taxon>
        <taxon>Aerosakkonema</taxon>
    </lineage>
</organism>
<gene>
    <name evidence="1" type="ORF">H6G03_05495</name>
</gene>
<evidence type="ECO:0000313" key="2">
    <source>
        <dbReference type="Proteomes" id="UP000641646"/>
    </source>
</evidence>
<comment type="caution">
    <text evidence="1">The sequence shown here is derived from an EMBL/GenBank/DDBJ whole genome shotgun (WGS) entry which is preliminary data.</text>
</comment>
<dbReference type="Proteomes" id="UP000641646">
    <property type="component" value="Unassembled WGS sequence"/>
</dbReference>
<dbReference type="InterPro" id="IPR052998">
    <property type="entry name" value="Hetero-Diels-Alderase-like"/>
</dbReference>
<reference evidence="1" key="2">
    <citation type="submission" date="2020-08" db="EMBL/GenBank/DDBJ databases">
        <authorList>
            <person name="Chen M."/>
            <person name="Teng W."/>
            <person name="Zhao L."/>
            <person name="Hu C."/>
            <person name="Zhou Y."/>
            <person name="Han B."/>
            <person name="Song L."/>
            <person name="Shu W."/>
        </authorList>
    </citation>
    <scope>NUCLEOTIDE SEQUENCE</scope>
    <source>
        <strain evidence="1">FACHB-1375</strain>
    </source>
</reference>
<dbReference type="PANTHER" id="PTHR42060:SF1">
    <property type="entry name" value="NHL REPEAT-CONTAINING PROTEIN"/>
    <property type="match status" value="1"/>
</dbReference>
<evidence type="ECO:0000313" key="1">
    <source>
        <dbReference type="EMBL" id="MBD2180563.1"/>
    </source>
</evidence>
<reference evidence="1" key="1">
    <citation type="journal article" date="2015" name="ISME J.">
        <title>Draft Genome Sequence of Streptomyces incarnatus NRRL8089, which Produces the Nucleoside Antibiotic Sinefungin.</title>
        <authorList>
            <person name="Oshima K."/>
            <person name="Hattori M."/>
            <person name="Shimizu H."/>
            <person name="Fukuda K."/>
            <person name="Nemoto M."/>
            <person name="Inagaki K."/>
            <person name="Tamura T."/>
        </authorList>
    </citation>
    <scope>NUCLEOTIDE SEQUENCE</scope>
    <source>
        <strain evidence="1">FACHB-1375</strain>
    </source>
</reference>
<dbReference type="SUPFAM" id="SSF63829">
    <property type="entry name" value="Calcium-dependent phosphotriesterase"/>
    <property type="match status" value="1"/>
</dbReference>